<organism evidence="1 2">
    <name type="scientific">Kwoniella heveanensis BCC8398</name>
    <dbReference type="NCBI Taxonomy" id="1296120"/>
    <lineage>
        <taxon>Eukaryota</taxon>
        <taxon>Fungi</taxon>
        <taxon>Dikarya</taxon>
        <taxon>Basidiomycota</taxon>
        <taxon>Agaricomycotina</taxon>
        <taxon>Tremellomycetes</taxon>
        <taxon>Tremellales</taxon>
        <taxon>Cryptococcaceae</taxon>
        <taxon>Kwoniella</taxon>
    </lineage>
</organism>
<dbReference type="InterPro" id="IPR050177">
    <property type="entry name" value="Lipid_A_modif_metabolic_enz"/>
</dbReference>
<reference evidence="1 2" key="1">
    <citation type="submission" date="2013-07" db="EMBL/GenBank/DDBJ databases">
        <title>The Genome Sequence of Cryptococcus heveanensis BCC8398.</title>
        <authorList>
            <consortium name="The Broad Institute Genome Sequencing Platform"/>
            <person name="Cuomo C."/>
            <person name="Litvintseva A."/>
            <person name="Chen Y."/>
            <person name="Heitman J."/>
            <person name="Sun S."/>
            <person name="Springer D."/>
            <person name="Dromer F."/>
            <person name="Young S.K."/>
            <person name="Zeng Q."/>
            <person name="Gargeya S."/>
            <person name="Fitzgerald M."/>
            <person name="Abouelleil A."/>
            <person name="Alvarado L."/>
            <person name="Berlin A.M."/>
            <person name="Chapman S.B."/>
            <person name="Dewar J."/>
            <person name="Goldberg J."/>
            <person name="Griggs A."/>
            <person name="Gujja S."/>
            <person name="Hansen M."/>
            <person name="Howarth C."/>
            <person name="Imamovic A."/>
            <person name="Larimer J."/>
            <person name="McCowan C."/>
            <person name="Murphy C."/>
            <person name="Pearson M."/>
            <person name="Priest M."/>
            <person name="Roberts A."/>
            <person name="Saif S."/>
            <person name="Shea T."/>
            <person name="Sykes S."/>
            <person name="Wortman J."/>
            <person name="Nusbaum C."/>
            <person name="Birren B."/>
        </authorList>
    </citation>
    <scope>NUCLEOTIDE SEQUENCE [LARGE SCALE GENOMIC DNA]</scope>
    <source>
        <strain evidence="1 2">BCC8398</strain>
    </source>
</reference>
<evidence type="ECO:0008006" key="3">
    <source>
        <dbReference type="Google" id="ProtNLM"/>
    </source>
</evidence>
<dbReference type="SUPFAM" id="SSF51735">
    <property type="entry name" value="NAD(P)-binding Rossmann-fold domains"/>
    <property type="match status" value="1"/>
</dbReference>
<dbReference type="Proteomes" id="UP000092666">
    <property type="component" value="Unassembled WGS sequence"/>
</dbReference>
<accession>A0A1B9GPB0</accession>
<keyword evidence="2" id="KW-1185">Reference proteome</keyword>
<gene>
    <name evidence="1" type="ORF">I316_05547</name>
</gene>
<dbReference type="PANTHER" id="PTHR43245:SF11">
    <property type="entry name" value="LD23561P"/>
    <property type="match status" value="1"/>
</dbReference>
<dbReference type="OrthoDB" id="16464at2759"/>
<dbReference type="Gene3D" id="3.40.50.720">
    <property type="entry name" value="NAD(P)-binding Rossmann-like Domain"/>
    <property type="match status" value="1"/>
</dbReference>
<sequence length="460" mass="50940">MSAVLVKPEVPPVVLILGGTTTVARTLARYLLEDAASRASFVRLADRFSVSPPTTYLDKPFLSLLNDEDTKLEYKQFNLSKASRHTELFTPPREWKGSEIRSEGEGFDVVFDLTGETGFDKPEILQISNTYQLALSLATSASQLPDPLKPKAYVRLTFPFYEMKSLPSSLAGHTETASSELKPDGARGRWWHEALRGTGKIPGLNFGVIRCGAWYGRGTYDGEIIPRVVVGHVYKYLKEEMKFLYNSELRLNTIHSVDVSQALYLLSLYLLSKPRATSISESAVSIPFSFSSPSSSGFLSSSKRSSVSETWKTISTVVPEKETVSIPLFNVVDESDSTQGSLAKIVAETWGIKYGFLNSTVASLVQQFAKTDFSEMVEDVNEMHVGAWSKMLAASDPPIGSSPITPFLDKHAFKKMSVCLDGSKAKKLLGFKPVHPKVEVGELREIAREFQRDKLWPNLS</sequence>
<evidence type="ECO:0000313" key="1">
    <source>
        <dbReference type="EMBL" id="OCF32910.1"/>
    </source>
</evidence>
<dbReference type="PANTHER" id="PTHR43245">
    <property type="entry name" value="BIFUNCTIONAL POLYMYXIN RESISTANCE PROTEIN ARNA"/>
    <property type="match status" value="1"/>
</dbReference>
<reference evidence="2" key="2">
    <citation type="submission" date="2013-12" db="EMBL/GenBank/DDBJ databases">
        <title>Evolution of pathogenesis and genome organization in the Tremellales.</title>
        <authorList>
            <person name="Cuomo C."/>
            <person name="Litvintseva A."/>
            <person name="Heitman J."/>
            <person name="Chen Y."/>
            <person name="Sun S."/>
            <person name="Springer D."/>
            <person name="Dromer F."/>
            <person name="Young S."/>
            <person name="Zeng Q."/>
            <person name="Chapman S."/>
            <person name="Gujja S."/>
            <person name="Saif S."/>
            <person name="Birren B."/>
        </authorList>
    </citation>
    <scope>NUCLEOTIDE SEQUENCE [LARGE SCALE GENOMIC DNA]</scope>
    <source>
        <strain evidence="2">BCC8398</strain>
    </source>
</reference>
<dbReference type="EMBL" id="KV700128">
    <property type="protein sequence ID" value="OCF32910.1"/>
    <property type="molecule type" value="Genomic_DNA"/>
</dbReference>
<dbReference type="AlphaFoldDB" id="A0A1B9GPB0"/>
<name>A0A1B9GPB0_9TREE</name>
<protein>
    <recommendedName>
        <fullName evidence="3">NAD-dependent epimerase/dehydratase domain-containing protein</fullName>
    </recommendedName>
</protein>
<evidence type="ECO:0000313" key="2">
    <source>
        <dbReference type="Proteomes" id="UP000092666"/>
    </source>
</evidence>
<proteinExistence type="predicted"/>
<dbReference type="InterPro" id="IPR036291">
    <property type="entry name" value="NAD(P)-bd_dom_sf"/>
</dbReference>
<dbReference type="STRING" id="1296120.A0A1B9GPB0"/>